<dbReference type="Pfam" id="PF13650">
    <property type="entry name" value="Asp_protease_2"/>
    <property type="match status" value="1"/>
</dbReference>
<keyword evidence="1" id="KW-0378">Hydrolase</keyword>
<dbReference type="InterPro" id="IPR021109">
    <property type="entry name" value="Peptidase_aspartic_dom_sf"/>
</dbReference>
<comment type="caution">
    <text evidence="1">The sequence shown here is derived from an EMBL/GenBank/DDBJ whole genome shotgun (WGS) entry which is preliminary data.</text>
</comment>
<keyword evidence="2" id="KW-1185">Reference proteome</keyword>
<keyword evidence="1" id="KW-0645">Protease</keyword>
<dbReference type="Proteomes" id="UP000488936">
    <property type="component" value="Unassembled WGS sequence"/>
</dbReference>
<dbReference type="SUPFAM" id="SSF50630">
    <property type="entry name" value="Acid proteases"/>
    <property type="match status" value="1"/>
</dbReference>
<dbReference type="AlphaFoldDB" id="A0A7K1GJD8"/>
<reference evidence="1 2" key="1">
    <citation type="journal article" date="2006" name="Int. J. Syst. Evol. Microbiol.">
        <title>Myroides pelagicus sp. nov., isolated from seawater in Thailand.</title>
        <authorList>
            <person name="Yoon J."/>
            <person name="Maneerat S."/>
            <person name="Kawai F."/>
            <person name="Yokota A."/>
        </authorList>
    </citation>
    <scope>NUCLEOTIDE SEQUENCE [LARGE SCALE GENOMIC DNA]</scope>
    <source>
        <strain evidence="1 2">SM1T</strain>
    </source>
</reference>
<protein>
    <submittedName>
        <fullName evidence="1">Acid protease</fullName>
    </submittedName>
</protein>
<dbReference type="RefSeq" id="WP_155035040.1">
    <property type="nucleotide sequence ID" value="NZ_JAYMMG010000003.1"/>
</dbReference>
<dbReference type="GO" id="GO:0006508">
    <property type="term" value="P:proteolysis"/>
    <property type="evidence" value="ECO:0007669"/>
    <property type="project" value="UniProtKB-KW"/>
</dbReference>
<evidence type="ECO:0000313" key="2">
    <source>
        <dbReference type="Proteomes" id="UP000488936"/>
    </source>
</evidence>
<organism evidence="1 2">
    <name type="scientific">Myroides pelagicus</name>
    <dbReference type="NCBI Taxonomy" id="270914"/>
    <lineage>
        <taxon>Bacteria</taxon>
        <taxon>Pseudomonadati</taxon>
        <taxon>Bacteroidota</taxon>
        <taxon>Flavobacteriia</taxon>
        <taxon>Flavobacteriales</taxon>
        <taxon>Flavobacteriaceae</taxon>
        <taxon>Myroides</taxon>
    </lineage>
</organism>
<dbReference type="InterPro" id="IPR001969">
    <property type="entry name" value="Aspartic_peptidase_AS"/>
</dbReference>
<sequence>MENLKEILKKEKYKSVRFKISSTQHLFVRAKINGVWGDFILDTGASNSCIDFSHIEMFGITASESKTKATGAGANGLFTQVSFKNHLQLGRWHQKDFNFVLLDLSHVNAALTEYKTKNVHGIIGSDVLLLGEAIIDYKARVLYIK</sequence>
<dbReference type="Gene3D" id="2.40.70.10">
    <property type="entry name" value="Acid Proteases"/>
    <property type="match status" value="1"/>
</dbReference>
<dbReference type="GO" id="GO:0004190">
    <property type="term" value="F:aspartic-type endopeptidase activity"/>
    <property type="evidence" value="ECO:0007669"/>
    <property type="project" value="InterPro"/>
</dbReference>
<dbReference type="PROSITE" id="PS00141">
    <property type="entry name" value="ASP_PROTEASE"/>
    <property type="match status" value="1"/>
</dbReference>
<dbReference type="EMBL" id="WMJY01000005">
    <property type="protein sequence ID" value="MTH28991.1"/>
    <property type="molecule type" value="Genomic_DNA"/>
</dbReference>
<dbReference type="InterPro" id="IPR034122">
    <property type="entry name" value="Retropepsin-like_bacterial"/>
</dbReference>
<gene>
    <name evidence="1" type="ORF">GJV77_03540</name>
</gene>
<dbReference type="OrthoDB" id="5975497at2"/>
<proteinExistence type="predicted"/>
<name>A0A7K1GJD8_9FLAO</name>
<dbReference type="CDD" id="cd05483">
    <property type="entry name" value="retropepsin_like_bacteria"/>
    <property type="match status" value="1"/>
</dbReference>
<accession>A0A7K1GJD8</accession>
<evidence type="ECO:0000313" key="1">
    <source>
        <dbReference type="EMBL" id="MTH28991.1"/>
    </source>
</evidence>